<dbReference type="EMBL" id="OY660879">
    <property type="protein sequence ID" value="CAJ1076334.1"/>
    <property type="molecule type" value="Genomic_DNA"/>
</dbReference>
<dbReference type="GO" id="GO:0000978">
    <property type="term" value="F:RNA polymerase II cis-regulatory region sequence-specific DNA binding"/>
    <property type="evidence" value="ECO:0007669"/>
    <property type="project" value="TreeGrafter"/>
</dbReference>
<dbReference type="Proteomes" id="UP001178508">
    <property type="component" value="Chromosome 16"/>
</dbReference>
<keyword evidence="6" id="KW-0804">Transcription</keyword>
<dbReference type="InterPro" id="IPR006612">
    <property type="entry name" value="THAP_Znf"/>
</dbReference>
<keyword evidence="6" id="KW-0805">Transcription regulation</keyword>
<feature type="region of interest" description="Disordered" evidence="7">
    <location>
        <begin position="86"/>
        <end position="146"/>
    </location>
</feature>
<evidence type="ECO:0000259" key="8">
    <source>
        <dbReference type="PROSITE" id="PS50950"/>
    </source>
</evidence>
<dbReference type="Pfam" id="PF05485">
    <property type="entry name" value="THAP"/>
    <property type="match status" value="1"/>
</dbReference>
<keyword evidence="6" id="KW-0539">Nucleus</keyword>
<evidence type="ECO:0000256" key="3">
    <source>
        <dbReference type="ARBA" id="ARBA00022833"/>
    </source>
</evidence>
<keyword evidence="6" id="KW-0175">Coiled coil</keyword>
<dbReference type="SUPFAM" id="SSF53098">
    <property type="entry name" value="Ribonuclease H-like"/>
    <property type="match status" value="1"/>
</dbReference>
<dbReference type="AlphaFoldDB" id="A0AAV1GT97"/>
<dbReference type="InterPro" id="IPR026516">
    <property type="entry name" value="THAP1/10"/>
</dbReference>
<dbReference type="GO" id="GO:0005654">
    <property type="term" value="C:nucleoplasm"/>
    <property type="evidence" value="ECO:0007669"/>
    <property type="project" value="UniProtKB-SubCell"/>
</dbReference>
<keyword evidence="3" id="KW-0862">Zinc</keyword>
<evidence type="ECO:0000256" key="5">
    <source>
        <dbReference type="PROSITE-ProRule" id="PRU00309"/>
    </source>
</evidence>
<gene>
    <name evidence="9" type="ORF">XNOV1_A013458</name>
</gene>
<evidence type="ECO:0000256" key="1">
    <source>
        <dbReference type="ARBA" id="ARBA00022723"/>
    </source>
</evidence>
<evidence type="ECO:0000256" key="7">
    <source>
        <dbReference type="SAM" id="MobiDB-lite"/>
    </source>
</evidence>
<protein>
    <recommendedName>
        <fullName evidence="6">THAP domain-containing protein 1</fullName>
    </recommendedName>
</protein>
<accession>A0AAV1GT97</accession>
<feature type="compositionally biased region" description="Low complexity" evidence="7">
    <location>
        <begin position="107"/>
        <end position="121"/>
    </location>
</feature>
<sequence length="380" mass="43562">MGRYKCVYNCESSSDSDLKCFKFPLYNPRKLKQWLNNMKLEDWTPSRFSVLCINHFEEQYIDRTGKCVTLTGNAVPTLFTSSDDIQKAKAPISPKRKPGKQPAVKATQTSSTQCLTSTPSTAKPSTHNKEPGHAEEPPGDKEQNMPERWRIIVDEGLMKIKSFPHFFHGDYCVPQRDLQWAPDDSLSAEYKDPEKVIKVTEPWQWLGLDVRGPLPETLNGHRYMLTLTDYFSKWVEALPMDALLPEHVAKHIVDIIDHFGFPLRILSRLPCDMVQKINKELKEHLKVTISLVVHHRQTGSADLTTEQLIDRMVSDLVEEHSPDWDVYLPAKVFSLCFTENSQTKERPFSVLCCKEQEPVKSPRGLDCTDSKIQESTFVVR</sequence>
<comment type="function">
    <text evidence="6">DNA-binding transcription regulator that regulates endothelial cell proliferation and G1/S cell-cycle progression. Specifically binds the 5'-[AT]NTNN[GT]GGCA[AGT]-3' core DNA sequence and acts by modulating expression of pRB-E2F cell-cycle target genes.</text>
</comment>
<dbReference type="PANTHER" id="PTHR46600:SF7">
    <property type="entry name" value="SI:DKEY-228B2.6-RELATED"/>
    <property type="match status" value="1"/>
</dbReference>
<keyword evidence="10" id="KW-1185">Reference proteome</keyword>
<feature type="compositionally biased region" description="Basic and acidic residues" evidence="7">
    <location>
        <begin position="127"/>
        <end position="146"/>
    </location>
</feature>
<keyword evidence="6" id="KW-0131">Cell cycle</keyword>
<evidence type="ECO:0000256" key="6">
    <source>
        <dbReference type="RuleBase" id="RU369073"/>
    </source>
</evidence>
<evidence type="ECO:0000313" key="9">
    <source>
        <dbReference type="EMBL" id="CAJ1076334.1"/>
    </source>
</evidence>
<keyword evidence="4 5" id="KW-0238">DNA-binding</keyword>
<comment type="similarity">
    <text evidence="6">Belongs to the THAP1 family.</text>
</comment>
<reference evidence="9" key="1">
    <citation type="submission" date="2023-08" db="EMBL/GenBank/DDBJ databases">
        <authorList>
            <person name="Alioto T."/>
            <person name="Alioto T."/>
            <person name="Gomez Garrido J."/>
        </authorList>
    </citation>
    <scope>NUCLEOTIDE SEQUENCE</scope>
</reference>
<dbReference type="GO" id="GO:0003700">
    <property type="term" value="F:DNA-binding transcription factor activity"/>
    <property type="evidence" value="ECO:0007669"/>
    <property type="project" value="UniProtKB-UniRule"/>
</dbReference>
<evidence type="ECO:0000256" key="4">
    <source>
        <dbReference type="ARBA" id="ARBA00023125"/>
    </source>
</evidence>
<keyword evidence="2 5" id="KW-0863">Zinc-finger</keyword>
<dbReference type="InterPro" id="IPR012337">
    <property type="entry name" value="RNaseH-like_sf"/>
</dbReference>
<comment type="subcellular location">
    <subcellularLocation>
        <location evidence="6">Nucleus</location>
        <location evidence="6">Nucleoplasm</location>
    </subcellularLocation>
</comment>
<dbReference type="InterPro" id="IPR036397">
    <property type="entry name" value="RNaseH_sf"/>
</dbReference>
<dbReference type="GO" id="GO:0001935">
    <property type="term" value="P:endothelial cell proliferation"/>
    <property type="evidence" value="ECO:0007669"/>
    <property type="project" value="UniProtKB-UniRule"/>
</dbReference>
<dbReference type="Gene3D" id="3.30.420.10">
    <property type="entry name" value="Ribonuclease H-like superfamily/Ribonuclease H"/>
    <property type="match status" value="1"/>
</dbReference>
<proteinExistence type="inferred from homology"/>
<name>A0AAV1GT97_XYRNO</name>
<dbReference type="PROSITE" id="PS50950">
    <property type="entry name" value="ZF_THAP"/>
    <property type="match status" value="1"/>
</dbReference>
<dbReference type="SUPFAM" id="SSF57716">
    <property type="entry name" value="Glucocorticoid receptor-like (DNA-binding domain)"/>
    <property type="match status" value="1"/>
</dbReference>
<dbReference type="GO" id="GO:0008270">
    <property type="term" value="F:zinc ion binding"/>
    <property type="evidence" value="ECO:0007669"/>
    <property type="project" value="UniProtKB-KW"/>
</dbReference>
<organism evidence="9 10">
    <name type="scientific">Xyrichtys novacula</name>
    <name type="common">Pearly razorfish</name>
    <name type="synonym">Hemipteronotus novacula</name>
    <dbReference type="NCBI Taxonomy" id="13765"/>
    <lineage>
        <taxon>Eukaryota</taxon>
        <taxon>Metazoa</taxon>
        <taxon>Chordata</taxon>
        <taxon>Craniata</taxon>
        <taxon>Vertebrata</taxon>
        <taxon>Euteleostomi</taxon>
        <taxon>Actinopterygii</taxon>
        <taxon>Neopterygii</taxon>
        <taxon>Teleostei</taxon>
        <taxon>Neoteleostei</taxon>
        <taxon>Acanthomorphata</taxon>
        <taxon>Eupercaria</taxon>
        <taxon>Labriformes</taxon>
        <taxon>Labridae</taxon>
        <taxon>Xyrichtys</taxon>
    </lineage>
</organism>
<dbReference type="PANTHER" id="PTHR46600">
    <property type="entry name" value="THAP DOMAIN-CONTAINING"/>
    <property type="match status" value="1"/>
</dbReference>
<dbReference type="SMART" id="SM00692">
    <property type="entry name" value="DM3"/>
    <property type="match status" value="1"/>
</dbReference>
<evidence type="ECO:0000313" key="10">
    <source>
        <dbReference type="Proteomes" id="UP001178508"/>
    </source>
</evidence>
<feature type="domain" description="THAP-type" evidence="8">
    <location>
        <begin position="1"/>
        <end position="79"/>
    </location>
</feature>
<dbReference type="SMART" id="SM00980">
    <property type="entry name" value="THAP"/>
    <property type="match status" value="1"/>
</dbReference>
<keyword evidence="1" id="KW-0479">Metal-binding</keyword>
<evidence type="ECO:0000256" key="2">
    <source>
        <dbReference type="ARBA" id="ARBA00022771"/>
    </source>
</evidence>
<dbReference type="GO" id="GO:0006357">
    <property type="term" value="P:regulation of transcription by RNA polymerase II"/>
    <property type="evidence" value="ECO:0007669"/>
    <property type="project" value="TreeGrafter"/>
</dbReference>